<feature type="compositionally biased region" description="Basic and acidic residues" evidence="2">
    <location>
        <begin position="171"/>
        <end position="183"/>
    </location>
</feature>
<keyword evidence="1" id="KW-0175">Coiled coil</keyword>
<dbReference type="SUPFAM" id="SSF89009">
    <property type="entry name" value="GAT-like domain"/>
    <property type="match status" value="1"/>
</dbReference>
<feature type="compositionally biased region" description="Basic and acidic residues" evidence="2">
    <location>
        <begin position="542"/>
        <end position="565"/>
    </location>
</feature>
<feature type="compositionally biased region" description="Basic and acidic residues" evidence="2">
    <location>
        <begin position="1"/>
        <end position="11"/>
    </location>
</feature>
<evidence type="ECO:0000313" key="4">
    <source>
        <dbReference type="EMBL" id="EPQ55785.1"/>
    </source>
</evidence>
<organism evidence="4 5">
    <name type="scientific">Gloeophyllum trabeum (strain ATCC 11539 / FP-39264 / Madison 617)</name>
    <name type="common">Brown rot fungus</name>
    <dbReference type="NCBI Taxonomy" id="670483"/>
    <lineage>
        <taxon>Eukaryota</taxon>
        <taxon>Fungi</taxon>
        <taxon>Dikarya</taxon>
        <taxon>Basidiomycota</taxon>
        <taxon>Agaricomycotina</taxon>
        <taxon>Agaricomycetes</taxon>
        <taxon>Gloeophyllales</taxon>
        <taxon>Gloeophyllaceae</taxon>
        <taxon>Gloeophyllum</taxon>
    </lineage>
</organism>
<dbReference type="PROSITE" id="PS50179">
    <property type="entry name" value="VHS"/>
    <property type="match status" value="1"/>
</dbReference>
<dbReference type="InterPro" id="IPR002014">
    <property type="entry name" value="VHS_dom"/>
</dbReference>
<dbReference type="GO" id="GO:0030479">
    <property type="term" value="C:actin cortical patch"/>
    <property type="evidence" value="ECO:0007669"/>
    <property type="project" value="TreeGrafter"/>
</dbReference>
<evidence type="ECO:0000256" key="2">
    <source>
        <dbReference type="SAM" id="MobiDB-lite"/>
    </source>
</evidence>
<dbReference type="GO" id="GO:0007034">
    <property type="term" value="P:vacuolar transport"/>
    <property type="evidence" value="ECO:0007669"/>
    <property type="project" value="UniProtKB-ARBA"/>
</dbReference>
<dbReference type="InterPro" id="IPR045007">
    <property type="entry name" value="LSB5"/>
</dbReference>
<feature type="region of interest" description="Disordered" evidence="2">
    <location>
        <begin position="349"/>
        <end position="371"/>
    </location>
</feature>
<dbReference type="OrthoDB" id="10255964at2759"/>
<dbReference type="AlphaFoldDB" id="S7RMU1"/>
<feature type="coiled-coil region" evidence="1">
    <location>
        <begin position="510"/>
        <end position="537"/>
    </location>
</feature>
<name>S7RMU1_GLOTA</name>
<dbReference type="PANTHER" id="PTHR47789">
    <property type="entry name" value="LAS SEVENTEEN-BINDING PROTEIN 5"/>
    <property type="match status" value="1"/>
</dbReference>
<dbReference type="GO" id="GO:0051666">
    <property type="term" value="P:actin cortical patch localization"/>
    <property type="evidence" value="ECO:0007669"/>
    <property type="project" value="TreeGrafter"/>
</dbReference>
<feature type="region of interest" description="Disordered" evidence="2">
    <location>
        <begin position="542"/>
        <end position="712"/>
    </location>
</feature>
<feature type="compositionally biased region" description="Low complexity" evidence="2">
    <location>
        <begin position="86"/>
        <end position="97"/>
    </location>
</feature>
<protein>
    <recommendedName>
        <fullName evidence="3">VHS domain-containing protein</fullName>
    </recommendedName>
</protein>
<feature type="compositionally biased region" description="Low complexity" evidence="2">
    <location>
        <begin position="569"/>
        <end position="585"/>
    </location>
</feature>
<accession>S7RMU1</accession>
<sequence length="773" mass="85960">MKKLFTREKVPKAPKQPATARDAAYPAQTPLGEDHTFQYSPTPQYHEPTPGRNARRSTSDERWEVVQPFEDGSPTHLPRPPLLTDSRTSSLASLISSGTPPGATPRAVSPMNQPHPRQKSPPLSDREPQMLRKKPPNAGTGAAALGILKALDPHPEGPGYHDDTSNASDGQVKEEKKEKKGFWDRAGAGLRDMRDREKEKEKLRESHKNQDQGHELTRMIGWLTATGSEDWAYVLDACEKASANEVNAKEAAKALRREFKYAEPPAQLSSARLWAIMLRNCSDVFITQCSSRKFLDTLDEVITSPRTSPVVRERLVDILGAATYMTNGKESKSERDGFRALWRKVKPADKPDEGVPFDEDDAMFSPPASRRHSQFSVLQSPQIDIDVTPVVHSQPQSETVTPKSRKHKSSQKNRVIPPEEDMRRLFQECKVGRGNAALLSESLAFAKPEDLQEKDVIREFYYKCRASQELIYAQIPWASAGAERSRLAAAARDSANFPGTDEEPAAPTPEEQLLAALLEANEELQEALRLYDDLERVGLERQAEERSRKEVRMDRSKLNADEDGHSMYPASSPSQFAGGSSSHSPSPSPSPSPPSTHGFLPHGHRASITSPDFDHPHHSLAPPRSAPHGPRSPTLNIARSRTPSWERQSVAQSGRQSMLSVAELRRASQNGGRQSEDSSVDEEYATPVKPSAKALGKRRQVDADDSSTRFDPDDIFLEHRDRLNGSEDDLASDADDAELRRWHQPVHYVYDAAAERTEQRLKEGHLGLVNGVR</sequence>
<dbReference type="Proteomes" id="UP000030669">
    <property type="component" value="Unassembled WGS sequence"/>
</dbReference>
<dbReference type="SUPFAM" id="SSF48464">
    <property type="entry name" value="ENTH/VHS domain"/>
    <property type="match status" value="1"/>
</dbReference>
<dbReference type="PANTHER" id="PTHR47789:SF2">
    <property type="entry name" value="VHS DOMAIN-CONTAINING PROTEIN"/>
    <property type="match status" value="1"/>
</dbReference>
<dbReference type="InterPro" id="IPR038425">
    <property type="entry name" value="GAT_sf"/>
</dbReference>
<dbReference type="InterPro" id="IPR008942">
    <property type="entry name" value="ENTH_VHS"/>
</dbReference>
<proteinExistence type="predicted"/>
<evidence type="ECO:0000259" key="3">
    <source>
        <dbReference type="PROSITE" id="PS50179"/>
    </source>
</evidence>
<dbReference type="eggNOG" id="ENOG502S1ZS">
    <property type="taxonomic scope" value="Eukaryota"/>
</dbReference>
<dbReference type="RefSeq" id="XP_007865823.1">
    <property type="nucleotide sequence ID" value="XM_007867632.1"/>
</dbReference>
<evidence type="ECO:0000256" key="1">
    <source>
        <dbReference type="SAM" id="Coils"/>
    </source>
</evidence>
<keyword evidence="5" id="KW-1185">Reference proteome</keyword>
<dbReference type="Pfam" id="PF00790">
    <property type="entry name" value="VHS"/>
    <property type="match status" value="1"/>
</dbReference>
<dbReference type="KEGG" id="gtr:GLOTRDRAFT_60574"/>
<feature type="domain" description="VHS" evidence="3">
    <location>
        <begin position="228"/>
        <end position="319"/>
    </location>
</feature>
<dbReference type="STRING" id="670483.S7RMU1"/>
<dbReference type="GO" id="GO:0007015">
    <property type="term" value="P:actin filament organization"/>
    <property type="evidence" value="ECO:0007669"/>
    <property type="project" value="InterPro"/>
</dbReference>
<dbReference type="SMART" id="SM00288">
    <property type="entry name" value="VHS"/>
    <property type="match status" value="1"/>
</dbReference>
<feature type="compositionally biased region" description="Polar residues" evidence="2">
    <location>
        <begin position="633"/>
        <end position="659"/>
    </location>
</feature>
<gene>
    <name evidence="4" type="ORF">GLOTRDRAFT_60574</name>
</gene>
<dbReference type="Gene3D" id="1.20.58.160">
    <property type="match status" value="1"/>
</dbReference>
<dbReference type="GO" id="GO:0035091">
    <property type="term" value="F:phosphatidylinositol binding"/>
    <property type="evidence" value="ECO:0007669"/>
    <property type="project" value="InterPro"/>
</dbReference>
<dbReference type="OMA" id="IPWAFAQ"/>
<dbReference type="GO" id="GO:0006897">
    <property type="term" value="P:endocytosis"/>
    <property type="evidence" value="ECO:0007669"/>
    <property type="project" value="InterPro"/>
</dbReference>
<feature type="region of interest" description="Disordered" evidence="2">
    <location>
        <begin position="1"/>
        <end position="213"/>
    </location>
</feature>
<dbReference type="GeneID" id="19307369"/>
<dbReference type="Gene3D" id="1.25.40.90">
    <property type="match status" value="1"/>
</dbReference>
<dbReference type="CDD" id="cd21383">
    <property type="entry name" value="GAT_GGA_Tom1-like"/>
    <property type="match status" value="1"/>
</dbReference>
<dbReference type="CDD" id="cd16980">
    <property type="entry name" value="VHS_Lsb5"/>
    <property type="match status" value="1"/>
</dbReference>
<dbReference type="GO" id="GO:0043130">
    <property type="term" value="F:ubiquitin binding"/>
    <property type="evidence" value="ECO:0007669"/>
    <property type="project" value="InterPro"/>
</dbReference>
<feature type="compositionally biased region" description="Basic and acidic residues" evidence="2">
    <location>
        <begin position="699"/>
        <end position="712"/>
    </location>
</feature>
<feature type="region of interest" description="Disordered" evidence="2">
    <location>
        <begin position="391"/>
        <end position="415"/>
    </location>
</feature>
<evidence type="ECO:0000313" key="5">
    <source>
        <dbReference type="Proteomes" id="UP000030669"/>
    </source>
</evidence>
<feature type="compositionally biased region" description="Polar residues" evidence="2">
    <location>
        <begin position="391"/>
        <end position="402"/>
    </location>
</feature>
<dbReference type="HOGENOM" id="CLU_010003_0_0_1"/>
<reference evidence="4 5" key="1">
    <citation type="journal article" date="2012" name="Science">
        <title>The Paleozoic origin of enzymatic lignin decomposition reconstructed from 31 fungal genomes.</title>
        <authorList>
            <person name="Floudas D."/>
            <person name="Binder M."/>
            <person name="Riley R."/>
            <person name="Barry K."/>
            <person name="Blanchette R.A."/>
            <person name="Henrissat B."/>
            <person name="Martinez A.T."/>
            <person name="Otillar R."/>
            <person name="Spatafora J.W."/>
            <person name="Yadav J.S."/>
            <person name="Aerts A."/>
            <person name="Benoit I."/>
            <person name="Boyd A."/>
            <person name="Carlson A."/>
            <person name="Copeland A."/>
            <person name="Coutinho P.M."/>
            <person name="de Vries R.P."/>
            <person name="Ferreira P."/>
            <person name="Findley K."/>
            <person name="Foster B."/>
            <person name="Gaskell J."/>
            <person name="Glotzer D."/>
            <person name="Gorecki P."/>
            <person name="Heitman J."/>
            <person name="Hesse C."/>
            <person name="Hori C."/>
            <person name="Igarashi K."/>
            <person name="Jurgens J.A."/>
            <person name="Kallen N."/>
            <person name="Kersten P."/>
            <person name="Kohler A."/>
            <person name="Kuees U."/>
            <person name="Kumar T.K.A."/>
            <person name="Kuo A."/>
            <person name="LaButti K."/>
            <person name="Larrondo L.F."/>
            <person name="Lindquist E."/>
            <person name="Ling A."/>
            <person name="Lombard V."/>
            <person name="Lucas S."/>
            <person name="Lundell T."/>
            <person name="Martin R."/>
            <person name="McLaughlin D.J."/>
            <person name="Morgenstern I."/>
            <person name="Morin E."/>
            <person name="Murat C."/>
            <person name="Nagy L.G."/>
            <person name="Nolan M."/>
            <person name="Ohm R.A."/>
            <person name="Patyshakuliyeva A."/>
            <person name="Rokas A."/>
            <person name="Ruiz-Duenas F.J."/>
            <person name="Sabat G."/>
            <person name="Salamov A."/>
            <person name="Samejima M."/>
            <person name="Schmutz J."/>
            <person name="Slot J.C."/>
            <person name="St John F."/>
            <person name="Stenlid J."/>
            <person name="Sun H."/>
            <person name="Sun S."/>
            <person name="Syed K."/>
            <person name="Tsang A."/>
            <person name="Wiebenga A."/>
            <person name="Young D."/>
            <person name="Pisabarro A."/>
            <person name="Eastwood D.C."/>
            <person name="Martin F."/>
            <person name="Cullen D."/>
            <person name="Grigoriev I.V."/>
            <person name="Hibbett D.S."/>
        </authorList>
    </citation>
    <scope>NUCLEOTIDE SEQUENCE [LARGE SCALE GENOMIC DNA]</scope>
    <source>
        <strain evidence="4 5">ATCC 11539</strain>
    </source>
</reference>
<feature type="compositionally biased region" description="Basic and acidic residues" evidence="2">
    <location>
        <begin position="151"/>
        <end position="164"/>
    </location>
</feature>
<feature type="compositionally biased region" description="Basic and acidic residues" evidence="2">
    <location>
        <begin position="191"/>
        <end position="213"/>
    </location>
</feature>
<dbReference type="EMBL" id="KB469301">
    <property type="protein sequence ID" value="EPQ55785.1"/>
    <property type="molecule type" value="Genomic_DNA"/>
</dbReference>